<sequence length="294" mass="30913">MSFPNRITKDTSARKAPAPLAPHDAALQAYMQTFINSIHDNTTLATHARHAEHEHDFQALKICFIESYNDAVRKLNKKFADDLTALNAERDVKVAELRREFANDPLGTIMKQQTVATGGNKQRTASVEQGAQTALANVATGQPRAAAVKLEPVEEATQAAPTCAVLQGVSTPTPVTEAANASNTIRSAGISSEMESTGAHASPTSEVQQQNGGDPEVGLAGGSQIEGAQGCQALVKVKSEVIQAGLENRGVRADSVVAASDDQLQHTATLDVCPGTDDSTDKRASSVYVDLTAA</sequence>
<evidence type="ECO:0000313" key="2">
    <source>
        <dbReference type="EMBL" id="PPJ54384.1"/>
    </source>
</evidence>
<gene>
    <name evidence="2" type="ORF">CBER1_07768</name>
</gene>
<feature type="region of interest" description="Disordered" evidence="1">
    <location>
        <begin position="191"/>
        <end position="223"/>
    </location>
</feature>
<organism evidence="2 3">
    <name type="scientific">Cercospora berteroae</name>
    <dbReference type="NCBI Taxonomy" id="357750"/>
    <lineage>
        <taxon>Eukaryota</taxon>
        <taxon>Fungi</taxon>
        <taxon>Dikarya</taxon>
        <taxon>Ascomycota</taxon>
        <taxon>Pezizomycotina</taxon>
        <taxon>Dothideomycetes</taxon>
        <taxon>Dothideomycetidae</taxon>
        <taxon>Mycosphaerellales</taxon>
        <taxon>Mycosphaerellaceae</taxon>
        <taxon>Cercospora</taxon>
    </lineage>
</organism>
<feature type="compositionally biased region" description="Polar residues" evidence="1">
    <location>
        <begin position="202"/>
        <end position="212"/>
    </location>
</feature>
<comment type="caution">
    <text evidence="2">The sequence shown here is derived from an EMBL/GenBank/DDBJ whole genome shotgun (WGS) entry which is preliminary data.</text>
</comment>
<keyword evidence="3" id="KW-1185">Reference proteome</keyword>
<dbReference type="AlphaFoldDB" id="A0A2S6C3R6"/>
<evidence type="ECO:0000256" key="1">
    <source>
        <dbReference type="SAM" id="MobiDB-lite"/>
    </source>
</evidence>
<protein>
    <submittedName>
        <fullName evidence="2">Uncharacterized protein</fullName>
    </submittedName>
</protein>
<dbReference type="Proteomes" id="UP000237631">
    <property type="component" value="Unassembled WGS sequence"/>
</dbReference>
<accession>A0A2S6C3R6</accession>
<proteinExistence type="predicted"/>
<name>A0A2S6C3R6_9PEZI</name>
<dbReference type="OrthoDB" id="3647068at2759"/>
<dbReference type="EMBL" id="PNEN01000565">
    <property type="protein sequence ID" value="PPJ54384.1"/>
    <property type="molecule type" value="Genomic_DNA"/>
</dbReference>
<reference evidence="3" key="1">
    <citation type="journal article" date="2017" name="bioRxiv">
        <title>Conservation of a gene cluster reveals novel cercosporin biosynthetic mechanisms and extends production to the genus Colletotrichum.</title>
        <authorList>
            <person name="de Jonge R."/>
            <person name="Ebert M.K."/>
            <person name="Huitt-Roehl C.R."/>
            <person name="Pal P."/>
            <person name="Suttle J.C."/>
            <person name="Spanner R.E."/>
            <person name="Neubauer J.D."/>
            <person name="Jurick W.M.II."/>
            <person name="Stott K.A."/>
            <person name="Secor G.A."/>
            <person name="Thomma B.P.H.J."/>
            <person name="Van de Peer Y."/>
            <person name="Townsend C.A."/>
            <person name="Bolton M.D."/>
        </authorList>
    </citation>
    <scope>NUCLEOTIDE SEQUENCE [LARGE SCALE GENOMIC DNA]</scope>
    <source>
        <strain evidence="3">CBS538.71</strain>
    </source>
</reference>
<evidence type="ECO:0000313" key="3">
    <source>
        <dbReference type="Proteomes" id="UP000237631"/>
    </source>
</evidence>